<feature type="compositionally biased region" description="Basic and acidic residues" evidence="4">
    <location>
        <begin position="111"/>
        <end position="122"/>
    </location>
</feature>
<evidence type="ECO:0000256" key="2">
    <source>
        <dbReference type="ARBA" id="ARBA00023054"/>
    </source>
</evidence>
<keyword evidence="6" id="KW-1185">Reference proteome</keyword>
<evidence type="ECO:0000313" key="5">
    <source>
        <dbReference type="EMBL" id="KAJ0978208.1"/>
    </source>
</evidence>
<evidence type="ECO:0000256" key="4">
    <source>
        <dbReference type="SAM" id="MobiDB-lite"/>
    </source>
</evidence>
<feature type="compositionally biased region" description="Basic and acidic residues" evidence="4">
    <location>
        <begin position="627"/>
        <end position="641"/>
    </location>
</feature>
<feature type="coiled-coil region" evidence="3">
    <location>
        <begin position="435"/>
        <end position="483"/>
    </location>
</feature>
<keyword evidence="2 3" id="KW-0175">Coiled coil</keyword>
<organism evidence="5 6">
    <name type="scientific">Dioscorea zingiberensis</name>
    <dbReference type="NCBI Taxonomy" id="325984"/>
    <lineage>
        <taxon>Eukaryota</taxon>
        <taxon>Viridiplantae</taxon>
        <taxon>Streptophyta</taxon>
        <taxon>Embryophyta</taxon>
        <taxon>Tracheophyta</taxon>
        <taxon>Spermatophyta</taxon>
        <taxon>Magnoliopsida</taxon>
        <taxon>Liliopsida</taxon>
        <taxon>Dioscoreales</taxon>
        <taxon>Dioscoreaceae</taxon>
        <taxon>Dioscorea</taxon>
    </lineage>
</organism>
<reference evidence="5" key="1">
    <citation type="submission" date="2021-03" db="EMBL/GenBank/DDBJ databases">
        <authorList>
            <person name="Li Z."/>
            <person name="Yang C."/>
        </authorList>
    </citation>
    <scope>NUCLEOTIDE SEQUENCE</scope>
    <source>
        <strain evidence="5">Dzin_1.0</strain>
        <tissue evidence="5">Leaf</tissue>
    </source>
</reference>
<feature type="compositionally biased region" description="Polar residues" evidence="4">
    <location>
        <begin position="24"/>
        <end position="62"/>
    </location>
</feature>
<evidence type="ECO:0000313" key="6">
    <source>
        <dbReference type="Proteomes" id="UP001085076"/>
    </source>
</evidence>
<dbReference type="OrthoDB" id="1932291at2759"/>
<protein>
    <submittedName>
        <fullName evidence="5">Uncharacterized protein</fullName>
    </submittedName>
</protein>
<accession>A0A9D5CRN1</accession>
<feature type="coiled-coil region" evidence="3">
    <location>
        <begin position="334"/>
        <end position="397"/>
    </location>
</feature>
<dbReference type="AlphaFoldDB" id="A0A9D5CRN1"/>
<dbReference type="PANTHER" id="PTHR34224:SF4">
    <property type="entry name" value="INTERACTOR OF CONSTITUTIVE ACTIVE ROPS 2, CHLOROPLASTIC"/>
    <property type="match status" value="1"/>
</dbReference>
<dbReference type="Proteomes" id="UP001085076">
    <property type="component" value="Miscellaneous, Linkage group lg03"/>
</dbReference>
<dbReference type="EMBL" id="JAGGNH010000003">
    <property type="protein sequence ID" value="KAJ0978208.1"/>
    <property type="molecule type" value="Genomic_DNA"/>
</dbReference>
<dbReference type="InterPro" id="IPR029688">
    <property type="entry name" value="ICR"/>
</dbReference>
<feature type="region of interest" description="Disordered" evidence="4">
    <location>
        <begin position="1"/>
        <end position="122"/>
    </location>
</feature>
<proteinExistence type="inferred from homology"/>
<sequence length="679" mass="76328">MEMQTSNLSKKELQISKTRARSSDGLQRSSPATPKSTRAAKTNGSESNSPASHTPTRSSTAHSPKVIERRSPKSQVTEKKRPSRMKELESQLNQLQEDLKKVKDQLNSSEMGKKKAQQEAEEAKTQLLAMSAKLEESQRQLVEFSAAEEDRLQELRRISQDRDRAWESELEAIQKQHSMDSTALASAMSEMQRLKSQLDMVVKSEVAQAEQSELATSELQDLKQDMTETLSIIENLKTQLGDSKKAEVNARALVNETQEQLELAKSMVETLRSDGLKLSESFNTTVSELKESRARVTLLEEMVRKLEEDLLAAHRVSVIELEGKVDEPSPDINDNSLKSQVEQLKSALEAAEIKHQEVQIQNTMQIQSAHEMAARLKNESEQREAVLESELKNAKGEIFDLKASLIDKETELQSILNMNKELEAGNLRSRANETETDSEKKLKELVSEVSELKANLMDKETELQSISEENEKLKLEIGNKEAESQKSHEAVIAEVELAKAAERDALLRVGYVTEEADKSSRRAARVAEQLDAAQAVNTEMDAELRRLRVQSEQWRKAAEAAAAVLTTGNNGRPMERTGALDTDYNSIAGKLMSSPFSDELSDDSPKKKNNNNVLKKIGGLWKKGPKREKQELEREELKKGIEDDEGEQWPHRGSELCDFLDFNPNPGRWHLAEQQSQLH</sequence>
<gene>
    <name evidence="5" type="ORF">J5N97_013682</name>
</gene>
<dbReference type="PANTHER" id="PTHR34224">
    <property type="entry name" value="INTERACTOR OF CONSTITUTIVE ACTIVE ROPS 2, CHLOROPLASTIC-RELATED"/>
    <property type="match status" value="1"/>
</dbReference>
<name>A0A9D5CRN1_9LILI</name>
<evidence type="ECO:0000256" key="3">
    <source>
        <dbReference type="SAM" id="Coils"/>
    </source>
</evidence>
<feature type="compositionally biased region" description="Basic and acidic residues" evidence="4">
    <location>
        <begin position="65"/>
        <end position="89"/>
    </location>
</feature>
<feature type="coiled-coil region" evidence="3">
    <location>
        <begin position="219"/>
        <end position="309"/>
    </location>
</feature>
<comment type="caution">
    <text evidence="5">The sequence shown here is derived from an EMBL/GenBank/DDBJ whole genome shotgun (WGS) entry which is preliminary data.</text>
</comment>
<evidence type="ECO:0000256" key="1">
    <source>
        <dbReference type="ARBA" id="ARBA00009778"/>
    </source>
</evidence>
<comment type="similarity">
    <text evidence="1">Belongs to the ICR family.</text>
</comment>
<feature type="region of interest" description="Disordered" evidence="4">
    <location>
        <begin position="596"/>
        <end position="652"/>
    </location>
</feature>
<reference evidence="5" key="2">
    <citation type="journal article" date="2022" name="Hortic Res">
        <title>The genome of Dioscorea zingiberensis sheds light on the biosynthesis, origin and evolution of the medicinally important diosgenin saponins.</title>
        <authorList>
            <person name="Li Y."/>
            <person name="Tan C."/>
            <person name="Li Z."/>
            <person name="Guo J."/>
            <person name="Li S."/>
            <person name="Chen X."/>
            <person name="Wang C."/>
            <person name="Dai X."/>
            <person name="Yang H."/>
            <person name="Song W."/>
            <person name="Hou L."/>
            <person name="Xu J."/>
            <person name="Tong Z."/>
            <person name="Xu A."/>
            <person name="Yuan X."/>
            <person name="Wang W."/>
            <person name="Yang Q."/>
            <person name="Chen L."/>
            <person name="Sun Z."/>
            <person name="Wang K."/>
            <person name="Pan B."/>
            <person name="Chen J."/>
            <person name="Bao Y."/>
            <person name="Liu F."/>
            <person name="Qi X."/>
            <person name="Gang D.R."/>
            <person name="Wen J."/>
            <person name="Li J."/>
        </authorList>
    </citation>
    <scope>NUCLEOTIDE SEQUENCE</scope>
    <source>
        <strain evidence="5">Dzin_1.0</strain>
    </source>
</reference>